<name>A0A2I0K6R6_PUNGR</name>
<evidence type="ECO:0000313" key="3">
    <source>
        <dbReference type="Proteomes" id="UP000233551"/>
    </source>
</evidence>
<dbReference type="AlphaFoldDB" id="A0A2I0K6R6"/>
<organism evidence="2 3">
    <name type="scientific">Punica granatum</name>
    <name type="common">Pomegranate</name>
    <dbReference type="NCBI Taxonomy" id="22663"/>
    <lineage>
        <taxon>Eukaryota</taxon>
        <taxon>Viridiplantae</taxon>
        <taxon>Streptophyta</taxon>
        <taxon>Embryophyta</taxon>
        <taxon>Tracheophyta</taxon>
        <taxon>Spermatophyta</taxon>
        <taxon>Magnoliopsida</taxon>
        <taxon>eudicotyledons</taxon>
        <taxon>Gunneridae</taxon>
        <taxon>Pentapetalae</taxon>
        <taxon>rosids</taxon>
        <taxon>malvids</taxon>
        <taxon>Myrtales</taxon>
        <taxon>Lythraceae</taxon>
        <taxon>Punica</taxon>
    </lineage>
</organism>
<comment type="caution">
    <text evidence="2">The sequence shown here is derived from an EMBL/GenBank/DDBJ whole genome shotgun (WGS) entry which is preliminary data.</text>
</comment>
<evidence type="ECO:0000256" key="1">
    <source>
        <dbReference type="SAM" id="MobiDB-lite"/>
    </source>
</evidence>
<accession>A0A2I0K6R6</accession>
<feature type="region of interest" description="Disordered" evidence="1">
    <location>
        <begin position="56"/>
        <end position="89"/>
    </location>
</feature>
<reference evidence="2 3" key="1">
    <citation type="submission" date="2017-11" db="EMBL/GenBank/DDBJ databases">
        <title>De-novo sequencing of pomegranate (Punica granatum L.) genome.</title>
        <authorList>
            <person name="Akparov Z."/>
            <person name="Amiraslanov A."/>
            <person name="Hajiyeva S."/>
            <person name="Abbasov M."/>
            <person name="Kaur K."/>
            <person name="Hamwieh A."/>
            <person name="Solovyev V."/>
            <person name="Salamov A."/>
            <person name="Braich B."/>
            <person name="Kosarev P."/>
            <person name="Mahmoud A."/>
            <person name="Hajiyev E."/>
            <person name="Babayeva S."/>
            <person name="Izzatullayeva V."/>
            <person name="Mammadov A."/>
            <person name="Mammadov A."/>
            <person name="Sharifova S."/>
            <person name="Ojaghi J."/>
            <person name="Eynullazada K."/>
            <person name="Bayramov B."/>
            <person name="Abdulazimova A."/>
            <person name="Shahmuradov I."/>
        </authorList>
    </citation>
    <scope>NUCLEOTIDE SEQUENCE [LARGE SCALE GENOMIC DNA]</scope>
    <source>
        <strain evidence="3">cv. AG2017</strain>
        <tissue evidence="2">Leaf</tissue>
    </source>
</reference>
<sequence>MAPPLDVIILHNELGFDINGPTTRNKGCQQTRVAQEWGLEGSSGWAKAIVGDEWEESGSELEVEPSARSWRQGRGGSEELGSELSSYEA</sequence>
<keyword evidence="3" id="KW-1185">Reference proteome</keyword>
<proteinExistence type="predicted"/>
<gene>
    <name evidence="2" type="ORF">CRG98_015359</name>
</gene>
<dbReference type="EMBL" id="PGOL01000845">
    <property type="protein sequence ID" value="PKI64249.1"/>
    <property type="molecule type" value="Genomic_DNA"/>
</dbReference>
<evidence type="ECO:0000313" key="2">
    <source>
        <dbReference type="EMBL" id="PKI64249.1"/>
    </source>
</evidence>
<protein>
    <submittedName>
        <fullName evidence="2">Uncharacterized protein</fullName>
    </submittedName>
</protein>
<dbReference type="Proteomes" id="UP000233551">
    <property type="component" value="Unassembled WGS sequence"/>
</dbReference>